<dbReference type="AlphaFoldDB" id="A0A2A2K9A6"/>
<organism evidence="2 3">
    <name type="scientific">Diploscapter pachys</name>
    <dbReference type="NCBI Taxonomy" id="2018661"/>
    <lineage>
        <taxon>Eukaryota</taxon>
        <taxon>Metazoa</taxon>
        <taxon>Ecdysozoa</taxon>
        <taxon>Nematoda</taxon>
        <taxon>Chromadorea</taxon>
        <taxon>Rhabditida</taxon>
        <taxon>Rhabditina</taxon>
        <taxon>Rhabditomorpha</taxon>
        <taxon>Rhabditoidea</taxon>
        <taxon>Rhabditidae</taxon>
        <taxon>Diploscapter</taxon>
    </lineage>
</organism>
<dbReference type="Proteomes" id="UP000218231">
    <property type="component" value="Unassembled WGS sequence"/>
</dbReference>
<accession>A0A2A2K9A6</accession>
<keyword evidence="3" id="KW-1185">Reference proteome</keyword>
<evidence type="ECO:0000313" key="3">
    <source>
        <dbReference type="Proteomes" id="UP000218231"/>
    </source>
</evidence>
<dbReference type="EMBL" id="LIAE01009274">
    <property type="protein sequence ID" value="PAV70534.1"/>
    <property type="molecule type" value="Genomic_DNA"/>
</dbReference>
<sequence length="124" mass="12723">MTQPATGTTVATTGSRLPPSTTLSGNPCDTAATITASSRLPTAAAAFKTVRKRPTGVASCRVPVAHDACTMAVSNDQMARFIPPSATPRVAIRTMATGTDVVTVRPIKDIKAMPCAATAIPRAE</sequence>
<feature type="region of interest" description="Disordered" evidence="1">
    <location>
        <begin position="1"/>
        <end position="26"/>
    </location>
</feature>
<protein>
    <submittedName>
        <fullName evidence="2">Uncharacterized protein</fullName>
    </submittedName>
</protein>
<gene>
    <name evidence="2" type="ORF">WR25_16395</name>
</gene>
<name>A0A2A2K9A6_9BILA</name>
<evidence type="ECO:0000313" key="2">
    <source>
        <dbReference type="EMBL" id="PAV70534.1"/>
    </source>
</evidence>
<comment type="caution">
    <text evidence="2">The sequence shown here is derived from an EMBL/GenBank/DDBJ whole genome shotgun (WGS) entry which is preliminary data.</text>
</comment>
<feature type="compositionally biased region" description="Low complexity" evidence="1">
    <location>
        <begin position="1"/>
        <end position="14"/>
    </location>
</feature>
<proteinExistence type="predicted"/>
<evidence type="ECO:0000256" key="1">
    <source>
        <dbReference type="SAM" id="MobiDB-lite"/>
    </source>
</evidence>
<reference evidence="2 3" key="1">
    <citation type="journal article" date="2017" name="Curr. Biol.">
        <title>Genome architecture and evolution of a unichromosomal asexual nematode.</title>
        <authorList>
            <person name="Fradin H."/>
            <person name="Zegar C."/>
            <person name="Gutwein M."/>
            <person name="Lucas J."/>
            <person name="Kovtun M."/>
            <person name="Corcoran D."/>
            <person name="Baugh L.R."/>
            <person name="Kiontke K."/>
            <person name="Gunsalus K."/>
            <person name="Fitch D.H."/>
            <person name="Piano F."/>
        </authorList>
    </citation>
    <scope>NUCLEOTIDE SEQUENCE [LARGE SCALE GENOMIC DNA]</scope>
    <source>
        <strain evidence="2">PF1309</strain>
    </source>
</reference>